<accession>A0A913XTT1</accession>
<dbReference type="PANTHER" id="PTHR45695">
    <property type="entry name" value="LEUCOKININ RECEPTOR-RELATED"/>
    <property type="match status" value="1"/>
</dbReference>
<dbReference type="Pfam" id="PF00001">
    <property type="entry name" value="7tm_1"/>
    <property type="match status" value="1"/>
</dbReference>
<dbReference type="InterPro" id="IPR017452">
    <property type="entry name" value="GPCR_Rhodpsn_7TM"/>
</dbReference>
<evidence type="ECO:0000313" key="11">
    <source>
        <dbReference type="EnsemblMetazoa" id="XP_020910187.1"/>
    </source>
</evidence>
<feature type="transmembrane region" description="Helical" evidence="9">
    <location>
        <begin position="149"/>
        <end position="168"/>
    </location>
</feature>
<sequence length="391" mass="44614">MDLDESNRTGLCLNNSNPLEMHYIAVQTVVYSILLAFSVLGNLLVIIVVSKTTEIKATVNYFILNMAVSDLLFTMIAVPRTIGELLSKISKTWYLTGLLGNITCKLCYFTQDVCTAVSILTLVAIAVDRYYAVVYPMRTGVITSTFRKILVTCIWLIAMVFHVPYFLAFRLQTDPVSKVTICIYHWKYNVSSGKAYFALSSGFLFILPLLVMSAIYTIILISIRSRKIPGNANSSSLRRHKIKRNRKVLTMVLAVLFAFLVCWLPMNIYGYLLFFQWYMPTPCTQPLEKLVILCIAYSNAAVNPFIYFALSENYRHAALHLMRFRKRRPSRHLENTITTRNSSFATQLMPKNSKRALKDNTELTELSKRYKNRPDSARCCLVEKSLNSTSN</sequence>
<dbReference type="Gene3D" id="1.20.1070.10">
    <property type="entry name" value="Rhodopsin 7-helix transmembrane proteins"/>
    <property type="match status" value="1"/>
</dbReference>
<feature type="transmembrane region" description="Helical" evidence="9">
    <location>
        <begin position="61"/>
        <end position="82"/>
    </location>
</feature>
<proteinExistence type="inferred from homology"/>
<evidence type="ECO:0000256" key="3">
    <source>
        <dbReference type="ARBA" id="ARBA00022989"/>
    </source>
</evidence>
<dbReference type="RefSeq" id="XP_020910187.1">
    <property type="nucleotide sequence ID" value="XM_021054528.2"/>
</dbReference>
<reference evidence="11" key="1">
    <citation type="submission" date="2022-11" db="UniProtKB">
        <authorList>
            <consortium name="EnsemblMetazoa"/>
        </authorList>
    </citation>
    <scope>IDENTIFICATION</scope>
</reference>
<feature type="transmembrane region" description="Helical" evidence="9">
    <location>
        <begin position="195"/>
        <end position="221"/>
    </location>
</feature>
<evidence type="ECO:0000256" key="5">
    <source>
        <dbReference type="ARBA" id="ARBA00023136"/>
    </source>
</evidence>
<protein>
    <recommendedName>
        <fullName evidence="10">G-protein coupled receptors family 1 profile domain-containing protein</fullName>
    </recommendedName>
</protein>
<feature type="transmembrane region" description="Helical" evidence="9">
    <location>
        <begin position="290"/>
        <end position="310"/>
    </location>
</feature>
<dbReference type="GO" id="GO:0004930">
    <property type="term" value="F:G protein-coupled receptor activity"/>
    <property type="evidence" value="ECO:0007669"/>
    <property type="project" value="UniProtKB-KW"/>
</dbReference>
<evidence type="ECO:0000256" key="9">
    <source>
        <dbReference type="SAM" id="Phobius"/>
    </source>
</evidence>
<evidence type="ECO:0000256" key="1">
    <source>
        <dbReference type="ARBA" id="ARBA00004141"/>
    </source>
</evidence>
<feature type="transmembrane region" description="Helical" evidence="9">
    <location>
        <begin position="24"/>
        <end position="49"/>
    </location>
</feature>
<dbReference type="KEGG" id="epa:110248040"/>
<name>A0A913XTT1_EXADI</name>
<dbReference type="GO" id="GO:0005886">
    <property type="term" value="C:plasma membrane"/>
    <property type="evidence" value="ECO:0007669"/>
    <property type="project" value="TreeGrafter"/>
</dbReference>
<keyword evidence="5 9" id="KW-0472">Membrane</keyword>
<dbReference type="SMART" id="SM01381">
    <property type="entry name" value="7TM_GPCR_Srsx"/>
    <property type="match status" value="1"/>
</dbReference>
<keyword evidence="4 8" id="KW-0297">G-protein coupled receptor</keyword>
<dbReference type="SUPFAM" id="SSF81321">
    <property type="entry name" value="Family A G protein-coupled receptor-like"/>
    <property type="match status" value="1"/>
</dbReference>
<evidence type="ECO:0000256" key="2">
    <source>
        <dbReference type="ARBA" id="ARBA00022692"/>
    </source>
</evidence>
<organism evidence="11 12">
    <name type="scientific">Exaiptasia diaphana</name>
    <name type="common">Tropical sea anemone</name>
    <name type="synonym">Aiptasia pulchella</name>
    <dbReference type="NCBI Taxonomy" id="2652724"/>
    <lineage>
        <taxon>Eukaryota</taxon>
        <taxon>Metazoa</taxon>
        <taxon>Cnidaria</taxon>
        <taxon>Anthozoa</taxon>
        <taxon>Hexacorallia</taxon>
        <taxon>Actiniaria</taxon>
        <taxon>Aiptasiidae</taxon>
        <taxon>Exaiptasia</taxon>
    </lineage>
</organism>
<dbReference type="EnsemblMetazoa" id="XM_021054528.2">
    <property type="protein sequence ID" value="XP_020910187.1"/>
    <property type="gene ID" value="LOC110248040"/>
</dbReference>
<keyword evidence="7 8" id="KW-0807">Transducer</keyword>
<dbReference type="FunFam" id="1.20.1070.10:FF:000291">
    <property type="entry name" value="Predicted protein"/>
    <property type="match status" value="1"/>
</dbReference>
<evidence type="ECO:0000256" key="4">
    <source>
        <dbReference type="ARBA" id="ARBA00023040"/>
    </source>
</evidence>
<dbReference type="PRINTS" id="PR00237">
    <property type="entry name" value="GPCRRHODOPSN"/>
</dbReference>
<keyword evidence="2 8" id="KW-0812">Transmembrane</keyword>
<evidence type="ECO:0000256" key="6">
    <source>
        <dbReference type="ARBA" id="ARBA00023170"/>
    </source>
</evidence>
<evidence type="ECO:0000259" key="10">
    <source>
        <dbReference type="PROSITE" id="PS50262"/>
    </source>
</evidence>
<feature type="transmembrane region" description="Helical" evidence="9">
    <location>
        <begin position="248"/>
        <end position="270"/>
    </location>
</feature>
<dbReference type="PROSITE" id="PS50262">
    <property type="entry name" value="G_PROTEIN_RECEP_F1_2"/>
    <property type="match status" value="1"/>
</dbReference>
<keyword evidence="6 8" id="KW-0675">Receptor</keyword>
<comment type="similarity">
    <text evidence="8">Belongs to the G-protein coupled receptor 1 family.</text>
</comment>
<evidence type="ECO:0000313" key="12">
    <source>
        <dbReference type="Proteomes" id="UP000887567"/>
    </source>
</evidence>
<dbReference type="CDD" id="cd00637">
    <property type="entry name" value="7tm_classA_rhodopsin-like"/>
    <property type="match status" value="1"/>
</dbReference>
<dbReference type="GeneID" id="110248040"/>
<dbReference type="OMA" id="IAVERHY"/>
<evidence type="ECO:0000256" key="8">
    <source>
        <dbReference type="RuleBase" id="RU000688"/>
    </source>
</evidence>
<feature type="domain" description="G-protein coupled receptors family 1 profile" evidence="10">
    <location>
        <begin position="41"/>
        <end position="307"/>
    </location>
</feature>
<evidence type="ECO:0000256" key="7">
    <source>
        <dbReference type="ARBA" id="ARBA00023224"/>
    </source>
</evidence>
<dbReference type="Proteomes" id="UP000887567">
    <property type="component" value="Unplaced"/>
</dbReference>
<keyword evidence="12" id="KW-1185">Reference proteome</keyword>
<comment type="subcellular location">
    <subcellularLocation>
        <location evidence="1">Membrane</location>
        <topology evidence="1">Multi-pass membrane protein</topology>
    </subcellularLocation>
</comment>
<dbReference type="AlphaFoldDB" id="A0A913XTT1"/>
<keyword evidence="3 9" id="KW-1133">Transmembrane helix</keyword>
<dbReference type="PROSITE" id="PS00237">
    <property type="entry name" value="G_PROTEIN_RECEP_F1_1"/>
    <property type="match status" value="1"/>
</dbReference>
<dbReference type="PANTHER" id="PTHR45695:SF9">
    <property type="entry name" value="LEUCOKININ RECEPTOR"/>
    <property type="match status" value="1"/>
</dbReference>
<feature type="transmembrane region" description="Helical" evidence="9">
    <location>
        <begin position="116"/>
        <end position="137"/>
    </location>
</feature>
<dbReference type="InterPro" id="IPR000276">
    <property type="entry name" value="GPCR_Rhodpsn"/>
</dbReference>
<dbReference type="OrthoDB" id="10011262at2759"/>